<dbReference type="PROSITE" id="PS51257">
    <property type="entry name" value="PROKAR_LIPOPROTEIN"/>
    <property type="match status" value="1"/>
</dbReference>
<dbReference type="Proteomes" id="UP000028730">
    <property type="component" value="Unassembled WGS sequence"/>
</dbReference>
<reference evidence="2 3" key="1">
    <citation type="journal article" date="2014" name="Appl. Environ. Microbiol.">
        <title>Genomic encyclopedia of type strains of the genus Bifidobacterium.</title>
        <authorList>
            <person name="Milani C."/>
            <person name="Lugli G.A."/>
            <person name="Duranti S."/>
            <person name="Turroni F."/>
            <person name="Bottacini F."/>
            <person name="Mangifesta M."/>
            <person name="Sanchez B."/>
            <person name="Viappiani A."/>
            <person name="Mancabelli L."/>
            <person name="Taminiau B."/>
            <person name="Delcenserie V."/>
            <person name="Barrangou R."/>
            <person name="Margolles A."/>
            <person name="van Sinderen D."/>
            <person name="Ventura M."/>
        </authorList>
    </citation>
    <scope>NUCLEOTIDE SEQUENCE [LARGE SCALE GENOMIC DNA]</scope>
    <source>
        <strain evidence="2 3">DSM 19703</strain>
    </source>
</reference>
<accession>A0A080N2U4</accession>
<keyword evidence="3" id="KW-1185">Reference proteome</keyword>
<keyword evidence="1" id="KW-1133">Transmembrane helix</keyword>
<dbReference type="STRING" id="1341695.BBOMB_0716"/>
<proteinExistence type="predicted"/>
<dbReference type="InterPro" id="IPR036365">
    <property type="entry name" value="PGBD-like_sf"/>
</dbReference>
<gene>
    <name evidence="2" type="ORF">BBOMB_0716</name>
</gene>
<evidence type="ECO:0000313" key="2">
    <source>
        <dbReference type="EMBL" id="KFF31368.1"/>
    </source>
</evidence>
<dbReference type="eggNOG" id="COG3023">
    <property type="taxonomic scope" value="Bacteria"/>
</dbReference>
<keyword evidence="1" id="KW-0472">Membrane</keyword>
<organism evidence="2 3">
    <name type="scientific">Bifidobacterium bombi DSM 19703</name>
    <dbReference type="NCBI Taxonomy" id="1341695"/>
    <lineage>
        <taxon>Bacteria</taxon>
        <taxon>Bacillati</taxon>
        <taxon>Actinomycetota</taxon>
        <taxon>Actinomycetes</taxon>
        <taxon>Bifidobacteriales</taxon>
        <taxon>Bifidobacteriaceae</taxon>
        <taxon>Bifidobacterium</taxon>
    </lineage>
</organism>
<dbReference type="InterPro" id="IPR036366">
    <property type="entry name" value="PGBDSf"/>
</dbReference>
<evidence type="ECO:0000256" key="1">
    <source>
        <dbReference type="SAM" id="Phobius"/>
    </source>
</evidence>
<comment type="caution">
    <text evidence="2">The sequence shown here is derived from an EMBL/GenBank/DDBJ whole genome shotgun (WGS) entry which is preliminary data.</text>
</comment>
<keyword evidence="1" id="KW-0812">Transmembrane</keyword>
<dbReference type="SUPFAM" id="SSF47090">
    <property type="entry name" value="PGBD-like"/>
    <property type="match status" value="1"/>
</dbReference>
<sequence length="356" mass="36780">MSKGKRRFSAPAAVLAVILVAALVVGGCAVGLLLSYRYTPDSLSAAQPDTRAAVGSEQFTDSHPVKVSFDIVPDSPLTWKGSGTVTSSAFKDFGAIDSGSTVFSVDDVPVLALFSSLPFYRDLRVGDKGNDVAALRAELSRLGYAVGSYAPTVFDASLRAALLQLQRKIGIADPQGNLDIRYLVWLPAQQVQVVGWKPSPGVEASADLGSVKGALSAVRIQKMPGGVASDGHVVQVYGKQGPIDSEGVSRDTAFLAAVASTPGYAAISANKDALNAGADAELLLQKPVQAMKIPVGAVFALQGNSACVQSGNEVRSITVMGSNGGFVMAASDKPISSVNLGTAITAKSCPVRQVKQ</sequence>
<evidence type="ECO:0000313" key="3">
    <source>
        <dbReference type="Proteomes" id="UP000028730"/>
    </source>
</evidence>
<dbReference type="EMBL" id="ATLK01000001">
    <property type="protein sequence ID" value="KFF31368.1"/>
    <property type="molecule type" value="Genomic_DNA"/>
</dbReference>
<protein>
    <submittedName>
        <fullName evidence="2">Putative peptidoglycan-binding domain protein</fullName>
    </submittedName>
</protein>
<feature type="transmembrane region" description="Helical" evidence="1">
    <location>
        <begin position="12"/>
        <end position="34"/>
    </location>
</feature>
<dbReference type="AlphaFoldDB" id="A0A080N2U4"/>
<name>A0A080N2U4_9BIFI</name>
<dbReference type="Gene3D" id="1.10.101.10">
    <property type="entry name" value="PGBD-like superfamily/PGBD"/>
    <property type="match status" value="1"/>
</dbReference>